<feature type="repeat" description="ANK" evidence="3">
    <location>
        <begin position="231"/>
        <end position="263"/>
    </location>
</feature>
<keyword evidence="2 3" id="KW-0040">ANK repeat</keyword>
<protein>
    <submittedName>
        <fullName evidence="4">Scaffold/adaptor protein</fullName>
    </submittedName>
</protein>
<feature type="repeat" description="ANK" evidence="3">
    <location>
        <begin position="318"/>
        <end position="350"/>
    </location>
</feature>
<comment type="caution">
    <text evidence="4">The sequence shown here is derived from an EMBL/GenBank/DDBJ whole genome shotgun (WGS) entry which is preliminary data.</text>
</comment>
<feature type="repeat" description="ANK" evidence="3">
    <location>
        <begin position="94"/>
        <end position="126"/>
    </location>
</feature>
<feature type="repeat" description="ANK" evidence="3">
    <location>
        <begin position="355"/>
        <end position="387"/>
    </location>
</feature>
<proteinExistence type="predicted"/>
<dbReference type="Gene3D" id="2.30.29.30">
    <property type="entry name" value="Pleckstrin-homology domain (PH domain)/Phosphotyrosine-binding domain (PTB)"/>
    <property type="match status" value="1"/>
</dbReference>
<dbReference type="PROSITE" id="PS50088">
    <property type="entry name" value="ANK_REPEAT"/>
    <property type="match status" value="8"/>
</dbReference>
<dbReference type="PROSITE" id="PS50297">
    <property type="entry name" value="ANK_REP_REGION"/>
    <property type="match status" value="6"/>
</dbReference>
<evidence type="ECO:0000313" key="5">
    <source>
        <dbReference type="Proteomes" id="UP001454036"/>
    </source>
</evidence>
<feature type="repeat" description="ANK" evidence="3">
    <location>
        <begin position="388"/>
        <end position="420"/>
    </location>
</feature>
<dbReference type="SUPFAM" id="SSF48403">
    <property type="entry name" value="Ankyrin repeat"/>
    <property type="match status" value="2"/>
</dbReference>
<dbReference type="InterPro" id="IPR002110">
    <property type="entry name" value="Ankyrin_rpt"/>
</dbReference>
<dbReference type="AlphaFoldDB" id="A0AAV3Q5I8"/>
<feature type="repeat" description="ANK" evidence="3">
    <location>
        <begin position="592"/>
        <end position="624"/>
    </location>
</feature>
<dbReference type="InterPro" id="IPR051165">
    <property type="entry name" value="Multifunctional_ANK_Repeat"/>
</dbReference>
<sequence length="764" mass="83132">MMVFSHTSTIGGGGGGFLTKSQQVFPIDYEAEVSQRLLEATLANDMKALTECVEDRFVDVNYVGAVRLRIKKVEVVLVEEERNEVREEVGEVMADVTPLFLAVHNGDVALVRKLLSVGADVNQKLFRGFPATAAVRENHLEILDILLKAGTCQHACEEALLEASSHGYPNSAKLLMESDLIRPNIATCALFMACCRGFVNVVDTLMKCGVDLNAPHRVLLQSIKPSLHANADCTPLVAAVVSRQVSVVRLLLEAGVRTNIKVQLGSWSWDTASGEELRVGAGMAEPYDIAWCAVEYFEASGAILCMLLEHISPNILYSGRMLLHHAILCGNVGAVKIILDSGSNMESPVETTQKTEFRPLHMAGRLGHSDILRCLIESGCDLNSRTSTGDTPLMISARYKQVECLKELTRAGADFGLVNLDGQSANTIAATCKWNLGFLQGISKVIQDGSLPRSSNMAIFSPLMFVAKSGDLLALKALLEHIDINLDYQDAEGYSAVMVTAMEGHVDAFRLLVYAGADVKLSNRAGETAISLSEQNQNRDLFGKVMLEFALEKENNSSAGFLALHCAARYGNLDAVKLLTSRGYDVNSFDGEDYTPLMLAAREGHGQMCKLLISRGACCDIKNARGETALLLAKKMNIKNNDAVSVILDELAQRLVLNGSSMRKHTRGGKGAPHMKLVKMVAATGILSWGKSTRRNVTCREIDIGPSPSFQRIRQRKGDADEPGLFRVITTKNKEVHFVCDGGNETATLWVRGIKLLTKQAMSS</sequence>
<keyword evidence="1" id="KW-0677">Repeat</keyword>
<accession>A0AAV3Q5I8</accession>
<dbReference type="SMART" id="SM00248">
    <property type="entry name" value="ANK"/>
    <property type="match status" value="12"/>
</dbReference>
<keyword evidence="5" id="KW-1185">Reference proteome</keyword>
<dbReference type="InterPro" id="IPR036770">
    <property type="entry name" value="Ankyrin_rpt-contain_sf"/>
</dbReference>
<dbReference type="PANTHER" id="PTHR24123:SF139">
    <property type="entry name" value="ANKYRIN"/>
    <property type="match status" value="1"/>
</dbReference>
<dbReference type="Pfam" id="PF12796">
    <property type="entry name" value="Ank_2"/>
    <property type="match status" value="3"/>
</dbReference>
<dbReference type="PANTHER" id="PTHR24123">
    <property type="entry name" value="ANKYRIN REPEAT-CONTAINING"/>
    <property type="match status" value="1"/>
</dbReference>
<dbReference type="Proteomes" id="UP001454036">
    <property type="component" value="Unassembled WGS sequence"/>
</dbReference>
<feature type="repeat" description="ANK" evidence="3">
    <location>
        <begin position="492"/>
        <end position="524"/>
    </location>
</feature>
<dbReference type="Pfam" id="PF00023">
    <property type="entry name" value="Ank"/>
    <property type="match status" value="1"/>
</dbReference>
<evidence type="ECO:0000256" key="1">
    <source>
        <dbReference type="ARBA" id="ARBA00022737"/>
    </source>
</evidence>
<dbReference type="Pfam" id="PF13637">
    <property type="entry name" value="Ank_4"/>
    <property type="match status" value="1"/>
</dbReference>
<evidence type="ECO:0000256" key="2">
    <source>
        <dbReference type="ARBA" id="ARBA00023043"/>
    </source>
</evidence>
<gene>
    <name evidence="4" type="ORF">LIER_14932</name>
</gene>
<reference evidence="4 5" key="1">
    <citation type="submission" date="2024-01" db="EMBL/GenBank/DDBJ databases">
        <title>The complete chloroplast genome sequence of Lithospermum erythrorhizon: insights into the phylogenetic relationship among Boraginaceae species and the maternal lineages of purple gromwells.</title>
        <authorList>
            <person name="Okada T."/>
            <person name="Watanabe K."/>
        </authorList>
    </citation>
    <scope>NUCLEOTIDE SEQUENCE [LARGE SCALE GENOMIC DNA]</scope>
</reference>
<dbReference type="Gene3D" id="1.25.40.20">
    <property type="entry name" value="Ankyrin repeat-containing domain"/>
    <property type="match status" value="5"/>
</dbReference>
<name>A0AAV3Q5I8_LITER</name>
<organism evidence="4 5">
    <name type="scientific">Lithospermum erythrorhizon</name>
    <name type="common">Purple gromwell</name>
    <name type="synonym">Lithospermum officinale var. erythrorhizon</name>
    <dbReference type="NCBI Taxonomy" id="34254"/>
    <lineage>
        <taxon>Eukaryota</taxon>
        <taxon>Viridiplantae</taxon>
        <taxon>Streptophyta</taxon>
        <taxon>Embryophyta</taxon>
        <taxon>Tracheophyta</taxon>
        <taxon>Spermatophyta</taxon>
        <taxon>Magnoliopsida</taxon>
        <taxon>eudicotyledons</taxon>
        <taxon>Gunneridae</taxon>
        <taxon>Pentapetalae</taxon>
        <taxon>asterids</taxon>
        <taxon>lamiids</taxon>
        <taxon>Boraginales</taxon>
        <taxon>Boraginaceae</taxon>
        <taxon>Boraginoideae</taxon>
        <taxon>Lithospermeae</taxon>
        <taxon>Lithospermum</taxon>
    </lineage>
</organism>
<evidence type="ECO:0000313" key="4">
    <source>
        <dbReference type="EMBL" id="GAA0157728.1"/>
    </source>
</evidence>
<dbReference type="InterPro" id="IPR011993">
    <property type="entry name" value="PH-like_dom_sf"/>
</dbReference>
<dbReference type="EMBL" id="BAABME010003170">
    <property type="protein sequence ID" value="GAA0157728.1"/>
    <property type="molecule type" value="Genomic_DNA"/>
</dbReference>
<feature type="repeat" description="ANK" evidence="3">
    <location>
        <begin position="559"/>
        <end position="591"/>
    </location>
</feature>
<evidence type="ECO:0000256" key="3">
    <source>
        <dbReference type="PROSITE-ProRule" id="PRU00023"/>
    </source>
</evidence>